<protein>
    <recommendedName>
        <fullName evidence="3">RRM domain-containing protein</fullName>
    </recommendedName>
</protein>
<evidence type="ECO:0000313" key="5">
    <source>
        <dbReference type="Proteomes" id="UP000265520"/>
    </source>
</evidence>
<feature type="domain" description="RRM" evidence="3">
    <location>
        <begin position="44"/>
        <end position="121"/>
    </location>
</feature>
<evidence type="ECO:0000256" key="1">
    <source>
        <dbReference type="PROSITE-ProRule" id="PRU00176"/>
    </source>
</evidence>
<dbReference type="SUPFAM" id="SSF54928">
    <property type="entry name" value="RNA-binding domain, RBD"/>
    <property type="match status" value="1"/>
</dbReference>
<name>A0A392MPY7_9FABA</name>
<feature type="non-terminal residue" evidence="4">
    <location>
        <position position="349"/>
    </location>
</feature>
<sequence>MGNEDDQPWQKVKGRQRKGRDKNHPKLDIATAFRNNREKNVNYTTYFFSDFPESFGAKAMLNVFQNYGDIMEVVIPAKRDKGGRRFGFARFDRVENPRSFEYELDHIIIGRDKLSVNLSRFQRQSEGNRRFDVKNGTSGSRRLNDSKGVEFNTRTKSSTGQNHHQSRDEHDRTYAHAVRDGRQSKQGVDHKHITVSYEAEKDDMLRLKKAFIGEVLHSGMSYNIQNQFHRQGYFGVKVTPLGSNLVLLEGQEEGEVEALVEDAKGWLYQWFRDVRPWSAKEIDLERIVWLRVYGIPAHAWNDIFFANITKPWCHFINADDVTIKKLSMDVARLMIRTTCQRVVDEFFDV</sequence>
<organism evidence="4 5">
    <name type="scientific">Trifolium medium</name>
    <dbReference type="NCBI Taxonomy" id="97028"/>
    <lineage>
        <taxon>Eukaryota</taxon>
        <taxon>Viridiplantae</taxon>
        <taxon>Streptophyta</taxon>
        <taxon>Embryophyta</taxon>
        <taxon>Tracheophyta</taxon>
        <taxon>Spermatophyta</taxon>
        <taxon>Magnoliopsida</taxon>
        <taxon>eudicotyledons</taxon>
        <taxon>Gunneridae</taxon>
        <taxon>Pentapetalae</taxon>
        <taxon>rosids</taxon>
        <taxon>fabids</taxon>
        <taxon>Fabales</taxon>
        <taxon>Fabaceae</taxon>
        <taxon>Papilionoideae</taxon>
        <taxon>50 kb inversion clade</taxon>
        <taxon>NPAAA clade</taxon>
        <taxon>Hologalegina</taxon>
        <taxon>IRL clade</taxon>
        <taxon>Trifolieae</taxon>
        <taxon>Trifolium</taxon>
    </lineage>
</organism>
<dbReference type="GO" id="GO:0003723">
    <property type="term" value="F:RNA binding"/>
    <property type="evidence" value="ECO:0007669"/>
    <property type="project" value="UniProtKB-UniRule"/>
</dbReference>
<dbReference type="PANTHER" id="PTHR34427">
    <property type="entry name" value="DUF4283 DOMAIN PROTEIN"/>
    <property type="match status" value="1"/>
</dbReference>
<dbReference type="PANTHER" id="PTHR34427:SF5">
    <property type="entry name" value="DUF4283 DOMAIN-CONTAINING PROTEIN"/>
    <property type="match status" value="1"/>
</dbReference>
<feature type="compositionally biased region" description="Basic residues" evidence="2">
    <location>
        <begin position="12"/>
        <end position="21"/>
    </location>
</feature>
<keyword evidence="5" id="KW-1185">Reference proteome</keyword>
<accession>A0A392MPY7</accession>
<dbReference type="PROSITE" id="PS50102">
    <property type="entry name" value="RRM"/>
    <property type="match status" value="1"/>
</dbReference>
<dbReference type="InterPro" id="IPR000504">
    <property type="entry name" value="RRM_dom"/>
</dbReference>
<feature type="region of interest" description="Disordered" evidence="2">
    <location>
        <begin position="125"/>
        <end position="172"/>
    </location>
</feature>
<dbReference type="InterPro" id="IPR035979">
    <property type="entry name" value="RBD_domain_sf"/>
</dbReference>
<reference evidence="4 5" key="1">
    <citation type="journal article" date="2018" name="Front. Plant Sci.">
        <title>Red Clover (Trifolium pratense) and Zigzag Clover (T. medium) - A Picture of Genomic Similarities and Differences.</title>
        <authorList>
            <person name="Dluhosova J."/>
            <person name="Istvanek J."/>
            <person name="Nedelnik J."/>
            <person name="Repkova J."/>
        </authorList>
    </citation>
    <scope>NUCLEOTIDE SEQUENCE [LARGE SCALE GENOMIC DNA]</scope>
    <source>
        <strain evidence="5">cv. 10/8</strain>
        <tissue evidence="4">Leaf</tissue>
    </source>
</reference>
<feature type="region of interest" description="Disordered" evidence="2">
    <location>
        <begin position="1"/>
        <end position="26"/>
    </location>
</feature>
<dbReference type="EMBL" id="LXQA010015894">
    <property type="protein sequence ID" value="MCH89313.1"/>
    <property type="molecule type" value="Genomic_DNA"/>
</dbReference>
<evidence type="ECO:0000256" key="2">
    <source>
        <dbReference type="SAM" id="MobiDB-lite"/>
    </source>
</evidence>
<keyword evidence="1" id="KW-0694">RNA-binding</keyword>
<comment type="caution">
    <text evidence="4">The sequence shown here is derived from an EMBL/GenBank/DDBJ whole genome shotgun (WGS) entry which is preliminary data.</text>
</comment>
<evidence type="ECO:0000313" key="4">
    <source>
        <dbReference type="EMBL" id="MCH89313.1"/>
    </source>
</evidence>
<dbReference type="Gene3D" id="3.30.70.330">
    <property type="match status" value="1"/>
</dbReference>
<evidence type="ECO:0000259" key="3">
    <source>
        <dbReference type="PROSITE" id="PS50102"/>
    </source>
</evidence>
<gene>
    <name evidence="4" type="ORF">A2U01_0010208</name>
</gene>
<dbReference type="InterPro" id="IPR012677">
    <property type="entry name" value="Nucleotide-bd_a/b_plait_sf"/>
</dbReference>
<dbReference type="Proteomes" id="UP000265520">
    <property type="component" value="Unassembled WGS sequence"/>
</dbReference>
<proteinExistence type="predicted"/>
<feature type="compositionally biased region" description="Polar residues" evidence="2">
    <location>
        <begin position="152"/>
        <end position="163"/>
    </location>
</feature>
<dbReference type="AlphaFoldDB" id="A0A392MPY7"/>